<sequence length="234" mass="25470">MRAFTSESYLFRDRSHAGQELAEALYHLCEQNPLVLALPRGGVPVAFEVAQRLGAPLDLVLVRKIGAPGNEELALGAVIDGAEPKWVINQELLNQVAPPPNWFEEEMQRQLTELERRRHRYCGDRPAPVITGRCVIVIDDGIATGATVRAALKGLKQSKPSHVVLAVPVGPRDVIEMLKTEVDELLCLAMPEPFIGVGRHYGNFEQTPDEQVVDLLARASRVSPSDQATGAGGG</sequence>
<evidence type="ECO:0000313" key="3">
    <source>
        <dbReference type="Proteomes" id="UP000235897"/>
    </source>
</evidence>
<dbReference type="Gene3D" id="3.40.50.2020">
    <property type="match status" value="1"/>
</dbReference>
<dbReference type="InterPro" id="IPR000836">
    <property type="entry name" value="PRTase_dom"/>
</dbReference>
<evidence type="ECO:0000313" key="2">
    <source>
        <dbReference type="EMBL" id="PNG08549.1"/>
    </source>
</evidence>
<comment type="caution">
    <text evidence="2">The sequence shown here is derived from an EMBL/GenBank/DDBJ whole genome shotgun (WGS) entry which is preliminary data.</text>
</comment>
<dbReference type="AlphaFoldDB" id="A0A2N8T1C7"/>
<dbReference type="GO" id="GO:0016757">
    <property type="term" value="F:glycosyltransferase activity"/>
    <property type="evidence" value="ECO:0007669"/>
    <property type="project" value="UniProtKB-KW"/>
</dbReference>
<dbReference type="Gene3D" id="3.30.1310.20">
    <property type="entry name" value="PRTase-like"/>
    <property type="match status" value="1"/>
</dbReference>
<evidence type="ECO:0000259" key="1">
    <source>
        <dbReference type="Pfam" id="PF00156"/>
    </source>
</evidence>
<dbReference type="CDD" id="cd06223">
    <property type="entry name" value="PRTases_typeI"/>
    <property type="match status" value="1"/>
</dbReference>
<keyword evidence="2" id="KW-0808">Transferase</keyword>
<feature type="domain" description="Phosphoribosyltransferase" evidence="1">
    <location>
        <begin position="21"/>
        <end position="180"/>
    </location>
</feature>
<proteinExistence type="predicted"/>
<name>A0A2N8T1C7_STUST</name>
<accession>A0A2N8T1C7</accession>
<dbReference type="Proteomes" id="UP000235897">
    <property type="component" value="Unassembled WGS sequence"/>
</dbReference>
<dbReference type="Pfam" id="PF00156">
    <property type="entry name" value="Pribosyltran"/>
    <property type="match status" value="1"/>
</dbReference>
<dbReference type="OrthoDB" id="9810066at2"/>
<gene>
    <name evidence="2" type="ORF">CXL00_05830</name>
</gene>
<protein>
    <submittedName>
        <fullName evidence="2">Phosphoribosyltransferase</fullName>
    </submittedName>
</protein>
<dbReference type="RefSeq" id="WP_102846157.1">
    <property type="nucleotide sequence ID" value="NZ_JAMOIG010000015.1"/>
</dbReference>
<reference evidence="2 3" key="1">
    <citation type="submission" date="2018-01" db="EMBL/GenBank/DDBJ databases">
        <title>Denitrification phenotypes of diverse strains of Pseudomonas stutzeri.</title>
        <authorList>
            <person name="Milligan D.A."/>
            <person name="Bergaust L."/>
            <person name="Bakken L.R."/>
            <person name="Frostegard A."/>
        </authorList>
    </citation>
    <scope>NUCLEOTIDE SEQUENCE [LARGE SCALE GENOMIC DNA]</scope>
    <source>
        <strain evidence="2 3">28a3</strain>
    </source>
</reference>
<keyword evidence="2" id="KW-0328">Glycosyltransferase</keyword>
<dbReference type="SUPFAM" id="SSF53271">
    <property type="entry name" value="PRTase-like"/>
    <property type="match status" value="1"/>
</dbReference>
<organism evidence="2 3">
    <name type="scientific">Stutzerimonas stutzeri</name>
    <name type="common">Pseudomonas stutzeri</name>
    <dbReference type="NCBI Taxonomy" id="316"/>
    <lineage>
        <taxon>Bacteria</taxon>
        <taxon>Pseudomonadati</taxon>
        <taxon>Pseudomonadota</taxon>
        <taxon>Gammaproteobacteria</taxon>
        <taxon>Pseudomonadales</taxon>
        <taxon>Pseudomonadaceae</taxon>
        <taxon>Stutzerimonas</taxon>
    </lineage>
</organism>
<dbReference type="InterPro" id="IPR029057">
    <property type="entry name" value="PRTase-like"/>
</dbReference>
<dbReference type="EMBL" id="POUW01000001">
    <property type="protein sequence ID" value="PNG08549.1"/>
    <property type="molecule type" value="Genomic_DNA"/>
</dbReference>